<dbReference type="Gene3D" id="3.30.1120.10">
    <property type="match status" value="1"/>
</dbReference>
<dbReference type="InterPro" id="IPR017850">
    <property type="entry name" value="Alkaline_phosphatase_core_sf"/>
</dbReference>
<dbReference type="InterPro" id="IPR006311">
    <property type="entry name" value="TAT_signal"/>
</dbReference>
<dbReference type="EMBL" id="LS398110">
    <property type="protein sequence ID" value="SPP91812.1"/>
    <property type="molecule type" value="Genomic_DNA"/>
</dbReference>
<evidence type="ECO:0000313" key="2">
    <source>
        <dbReference type="EMBL" id="SPP91812.1"/>
    </source>
</evidence>
<dbReference type="AlphaFoldDB" id="A0A2U3PRP2"/>
<dbReference type="KEGG" id="bvz:BRAD3257_0652"/>
<dbReference type="InterPro" id="IPR052701">
    <property type="entry name" value="GAG_Ulvan_Degrading_Sulfatases"/>
</dbReference>
<dbReference type="PANTHER" id="PTHR43751">
    <property type="entry name" value="SULFATASE"/>
    <property type="match status" value="1"/>
</dbReference>
<reference evidence="2 3" key="1">
    <citation type="submission" date="2018-03" db="EMBL/GenBank/DDBJ databases">
        <authorList>
            <person name="Gully D."/>
        </authorList>
    </citation>
    <scope>NUCLEOTIDE SEQUENCE [LARGE SCALE GENOMIC DNA]</scope>
    <source>
        <strain evidence="2">ORS3257</strain>
    </source>
</reference>
<dbReference type="RefSeq" id="WP_174221626.1">
    <property type="nucleotide sequence ID" value="NZ_LS398110.1"/>
</dbReference>
<dbReference type="InterPro" id="IPR000917">
    <property type="entry name" value="Sulfatase_N"/>
</dbReference>
<feature type="domain" description="Sulfatase N-terminal" evidence="1">
    <location>
        <begin position="52"/>
        <end position="395"/>
    </location>
</feature>
<protein>
    <submittedName>
        <fullName evidence="2">Arylsulfatase A family protein</fullName>
    </submittedName>
</protein>
<organism evidence="2 3">
    <name type="scientific">Bradyrhizobium vignae</name>
    <dbReference type="NCBI Taxonomy" id="1549949"/>
    <lineage>
        <taxon>Bacteria</taxon>
        <taxon>Pseudomonadati</taxon>
        <taxon>Pseudomonadota</taxon>
        <taxon>Alphaproteobacteria</taxon>
        <taxon>Hyphomicrobiales</taxon>
        <taxon>Nitrobacteraceae</taxon>
        <taxon>Bradyrhizobium</taxon>
    </lineage>
</organism>
<evidence type="ECO:0000259" key="1">
    <source>
        <dbReference type="Pfam" id="PF00884"/>
    </source>
</evidence>
<evidence type="ECO:0000313" key="3">
    <source>
        <dbReference type="Proteomes" id="UP000246085"/>
    </source>
</evidence>
<dbReference type="Pfam" id="PF00884">
    <property type="entry name" value="Sulfatase"/>
    <property type="match status" value="1"/>
</dbReference>
<dbReference type="Gene3D" id="3.40.720.10">
    <property type="entry name" value="Alkaline Phosphatase, subunit A"/>
    <property type="match status" value="1"/>
</dbReference>
<dbReference type="CDD" id="cd16142">
    <property type="entry name" value="ARS_like"/>
    <property type="match status" value="1"/>
</dbReference>
<dbReference type="PANTHER" id="PTHR43751:SF2">
    <property type="entry name" value="SULFATASE N-TERMINAL DOMAIN-CONTAINING PROTEIN"/>
    <property type="match status" value="1"/>
</dbReference>
<proteinExistence type="predicted"/>
<name>A0A2U3PRP2_9BRAD</name>
<gene>
    <name evidence="2" type="ORF">BRAD3257_0652</name>
</gene>
<dbReference type="PROSITE" id="PS51318">
    <property type="entry name" value="TAT"/>
    <property type="match status" value="1"/>
</dbReference>
<accession>A0A2U3PRP2</accession>
<dbReference type="Proteomes" id="UP000246085">
    <property type="component" value="Chromosome BRAD3257"/>
</dbReference>
<dbReference type="SUPFAM" id="SSF53649">
    <property type="entry name" value="Alkaline phosphatase-like"/>
    <property type="match status" value="1"/>
</dbReference>
<sequence length="557" mass="61870">MSEDKDNTSRDMSRRHVLLATTSLAAASALGAAASVEKALAQAQQAPSGQRPNIVVIMGDDIGIWNIGAYHRGMMAGRTPNLDKLAAEGMLFTDYYAEASCTAGRAAFITGELPIRTGMTTVGQAGAPIGIPAEAVTIAHVLKSMGYATGQFGKNHLGDKNEFLPTVHGFDEFFGYLYHLDAMEDPAHPGYPQELLNVVGPRNMVHSWATDSDDATVDPRWGKIGKQRIEDAGTLYPKRMETVDDEIRDFSFKFIEKAKADNKPFFLWLNPTRMHIVTHLSQKYEAMRNSRNGWTIHEAGMAQLDDIVGEVMKKLKDMGVDDNTIVVFTTDNGTEVFTWPDGGQTPFAQSKGTVMEGGYRAPAMIRWPGRVPAGKVENGIMSGLDWFPTLVAAAGNPNIAEELKKGKQVGDRTYKVYLDGYNQMDMITGKAPSNRHEIWYFGESTLGAIRIDDYKYRFIDQPAGWLGEKGKVDVPYITNLRLDPFERTGWPENGTKNGAQHYFGWFQYEFWRFVFIQQKVEELAKTAIEFPPMQRGASFNLEAVKAQIEAARHAVAK</sequence>